<dbReference type="InterPro" id="IPR009057">
    <property type="entry name" value="Homeodomain-like_sf"/>
</dbReference>
<evidence type="ECO:0000313" key="8">
    <source>
        <dbReference type="EMBL" id="CBZ51571.1"/>
    </source>
</evidence>
<dbReference type="GO" id="GO:0003677">
    <property type="term" value="F:DNA binding"/>
    <property type="evidence" value="ECO:0007669"/>
    <property type="project" value="UniProtKB-KW"/>
</dbReference>
<feature type="compositionally biased region" description="Low complexity" evidence="6">
    <location>
        <begin position="179"/>
        <end position="188"/>
    </location>
</feature>
<sequence length="958" mass="99890">MSLVRDLLGFTPQTAQGVLQLNERLLLHEAAVPAPPASSLPEVGAAASTSGKERSMNTAVLFAAKSPLGSAGTEKLAKNGGLARDFRAAVIGGTTALPSLPAVMHRPRAKRGQERRPVSKWRMCAFSNGARQDGLCLAHWRKVTEQQARQLQQQVSALHAKHGASQASESPAKEEAVKSEAGSAAGAEGEQEHDAQNQTRRLSFQDKLLAFLLTPEKEYPFARFNVKTVQPPLTADLYEKYIQPLDNSWSAEETFQLWHLVHECDLHWPVIFDAFPASFGRSVEELKQRYYAVAKSFVAECQRRLLLERQQRIGAEELQAEQALQSQIRAAEGKFKKIGKAREEQRKLQRRFDLPPDAAPPVSATDFLELKEPTCVTLSVLLEETKNSRVSEKGNALIDSYLSSLGVAPPVCFTYNIAESYWGLRTEVSTMLHLRQRVEKLKEELNYWTTVTANLPPLPVAGAALLTSPDARHGAAHAPGGKPVGSLQAQFYPRQSAQAADGRERNGPEGSPQPPSRDAAFPPQGASRSPSVASGQNPDSARTRPNASLPAASSVSASSPSPHSASPSPPPRPQPHVASGASHPAALPPTAAPTHPGLGQSHDPAAGAAAMHAASHYPVNAPGSAVSAGAFAHAQNAHSRGLVPSPQLHRPGGSAPGAAGESALAYGGVAAGMHADRDERPSPLAGVSAGLAQGFQSFPSHFQSAGFQAPQFAPAQPRAAFPQMLAHGEGAHQSPDAGLGLPSVSWGVAHSEGTGMAPVSAGQMAQSPAMGEGMQSPYGSQLGAAGVNRGNMRPGQAGPPQQSKPPRSRSRSSSASAGSPYPSAMALSPSGPSGVPFGQSASPSQALGSFADPKDAAHARPRAESGNRAAKKPRSASRKAQAVPAALSGYASLPAQRAIQGPAQGGAGAEGLRGGMLAPAGPEPNATHHQPGTMHALDMSGMDHGLPMSGAGGLPGAM</sequence>
<dbReference type="InterPro" id="IPR001005">
    <property type="entry name" value="SANT/Myb"/>
</dbReference>
<dbReference type="Pfam" id="PF16282">
    <property type="entry name" value="SANT_DAMP1_like"/>
    <property type="match status" value="1"/>
</dbReference>
<evidence type="ECO:0000256" key="5">
    <source>
        <dbReference type="ARBA" id="ARBA00023242"/>
    </source>
</evidence>
<dbReference type="InterPro" id="IPR032563">
    <property type="entry name" value="DAMP1_SANT-like"/>
</dbReference>
<dbReference type="RefSeq" id="XP_003881604.1">
    <property type="nucleotide sequence ID" value="XM_003881555.1"/>
</dbReference>
<keyword evidence="5" id="KW-0539">Nucleus</keyword>
<keyword evidence="4" id="KW-0804">Transcription</keyword>
<dbReference type="OMA" id="YNIAESY"/>
<feature type="compositionally biased region" description="Low complexity" evidence="6">
    <location>
        <begin position="799"/>
        <end position="824"/>
    </location>
</feature>
<feature type="region of interest" description="Disordered" evidence="6">
    <location>
        <begin position="153"/>
        <end position="197"/>
    </location>
</feature>
<feature type="compositionally biased region" description="Low complexity" evidence="6">
    <location>
        <begin position="592"/>
        <end position="610"/>
    </location>
</feature>
<evidence type="ECO:0000256" key="3">
    <source>
        <dbReference type="ARBA" id="ARBA00023015"/>
    </source>
</evidence>
<comment type="subcellular location">
    <subcellularLocation>
        <location evidence="1">Nucleus</location>
    </subcellularLocation>
</comment>
<dbReference type="GO" id="GO:0035267">
    <property type="term" value="C:NuA4 histone acetyltransferase complex"/>
    <property type="evidence" value="ECO:0007669"/>
    <property type="project" value="InterPro"/>
</dbReference>
<evidence type="ECO:0000256" key="1">
    <source>
        <dbReference type="ARBA" id="ARBA00004123"/>
    </source>
</evidence>
<keyword evidence="2" id="KW-0156">Chromatin regulator</keyword>
<dbReference type="EMBL" id="FR823386">
    <property type="protein sequence ID" value="CBZ51571.1"/>
    <property type="molecule type" value="Genomic_DNA"/>
</dbReference>
<feature type="domain" description="Myb-like" evidence="7">
    <location>
        <begin position="245"/>
        <end position="296"/>
    </location>
</feature>
<proteinExistence type="predicted"/>
<dbReference type="GO" id="GO:0006281">
    <property type="term" value="P:DNA repair"/>
    <property type="evidence" value="ECO:0007669"/>
    <property type="project" value="InterPro"/>
</dbReference>
<dbReference type="PANTHER" id="PTHR12855:SF10">
    <property type="entry name" value="DNA METHYLTRANSFERASE 1-ASSOCIATED PROTEIN 1"/>
    <property type="match status" value="1"/>
</dbReference>
<dbReference type="SMART" id="SM00717">
    <property type="entry name" value="SANT"/>
    <property type="match status" value="1"/>
</dbReference>
<feature type="compositionally biased region" description="Low complexity" evidence="6">
    <location>
        <begin position="545"/>
        <end position="566"/>
    </location>
</feature>
<dbReference type="GO" id="GO:0003714">
    <property type="term" value="F:transcription corepressor activity"/>
    <property type="evidence" value="ECO:0007669"/>
    <property type="project" value="TreeGrafter"/>
</dbReference>
<evidence type="ECO:0000313" key="9">
    <source>
        <dbReference type="EMBL" id="CEL65521.1"/>
    </source>
</evidence>
<feature type="compositionally biased region" description="Low complexity" evidence="6">
    <location>
        <begin position="575"/>
        <end position="585"/>
    </location>
</feature>
<reference evidence="8" key="1">
    <citation type="submission" date="2011-02" db="EMBL/GenBank/DDBJ databases">
        <authorList>
            <person name="Aslett M."/>
        </authorList>
    </citation>
    <scope>NUCLEOTIDE SEQUENCE</scope>
    <source>
        <strain evidence="8">Liverpool</strain>
    </source>
</reference>
<dbReference type="AlphaFoldDB" id="F0VD56"/>
<dbReference type="GO" id="GO:0000122">
    <property type="term" value="P:negative regulation of transcription by RNA polymerase II"/>
    <property type="evidence" value="ECO:0007669"/>
    <property type="project" value="TreeGrafter"/>
</dbReference>
<dbReference type="Proteomes" id="UP000007494">
    <property type="component" value="Chromosome V"/>
</dbReference>
<feature type="region of interest" description="Disordered" evidence="6">
    <location>
        <begin position="637"/>
        <end position="660"/>
    </location>
</feature>
<reference evidence="8" key="2">
    <citation type="submission" date="2011-03" db="EMBL/GenBank/DDBJ databases">
        <title>Comparative genomics and transcriptomics of Neospora caninum and Toxoplasma gondii.</title>
        <authorList>
            <person name="Reid A.J."/>
            <person name="Sohal A."/>
            <person name="Harris D."/>
            <person name="Quail M."/>
            <person name="Sanders M."/>
            <person name="Berriman M."/>
            <person name="Wastling J.M."/>
            <person name="Pain A."/>
        </authorList>
    </citation>
    <scope>NUCLEOTIDE SEQUENCE</scope>
    <source>
        <strain evidence="8">Liverpool</strain>
    </source>
</reference>
<name>F0VD56_NEOCL</name>
<dbReference type="GO" id="GO:0006338">
    <property type="term" value="P:chromatin remodeling"/>
    <property type="evidence" value="ECO:0007669"/>
    <property type="project" value="InterPro"/>
</dbReference>
<dbReference type="SUPFAM" id="SSF46689">
    <property type="entry name" value="Homeodomain-like"/>
    <property type="match status" value="1"/>
</dbReference>
<organism evidence="8 10">
    <name type="scientific">Neospora caninum (strain Liverpool)</name>
    <dbReference type="NCBI Taxonomy" id="572307"/>
    <lineage>
        <taxon>Eukaryota</taxon>
        <taxon>Sar</taxon>
        <taxon>Alveolata</taxon>
        <taxon>Apicomplexa</taxon>
        <taxon>Conoidasida</taxon>
        <taxon>Coccidia</taxon>
        <taxon>Eucoccidiorida</taxon>
        <taxon>Eimeriorina</taxon>
        <taxon>Sarcocystidae</taxon>
        <taxon>Neospora</taxon>
    </lineage>
</organism>
<dbReference type="OrthoDB" id="19740at2759"/>
<dbReference type="PANTHER" id="PTHR12855">
    <property type="entry name" value="DNA METHYLTRANSFERASE 1-ASSOCIATED PROTEIN 1 FAMILY MEMBER"/>
    <property type="match status" value="1"/>
</dbReference>
<feature type="compositionally biased region" description="Gly residues" evidence="6">
    <location>
        <begin position="903"/>
        <end position="914"/>
    </location>
</feature>
<evidence type="ECO:0000256" key="2">
    <source>
        <dbReference type="ARBA" id="ARBA00022853"/>
    </source>
</evidence>
<protein>
    <submittedName>
        <fullName evidence="9">Myb family DNA-binding domain-containing protein</fullName>
    </submittedName>
</protein>
<keyword evidence="3" id="KW-0805">Transcription regulation</keyword>
<feature type="region of interest" description="Disordered" evidence="6">
    <location>
        <begin position="757"/>
        <end position="885"/>
    </location>
</feature>
<feature type="region of interest" description="Disordered" evidence="6">
    <location>
        <begin position="494"/>
        <end position="610"/>
    </location>
</feature>
<accession>F0VD56</accession>
<dbReference type="Gene3D" id="1.10.10.60">
    <property type="entry name" value="Homeodomain-like"/>
    <property type="match status" value="1"/>
</dbReference>
<feature type="region of interest" description="Disordered" evidence="6">
    <location>
        <begin position="901"/>
        <end position="958"/>
    </location>
</feature>
<gene>
    <name evidence="9" type="ORF">BN1204_013650</name>
    <name evidence="8" type="ORF">NCLIV_013640</name>
</gene>
<dbReference type="GO" id="GO:0000812">
    <property type="term" value="C:Swr1 complex"/>
    <property type="evidence" value="ECO:0007669"/>
    <property type="project" value="TreeGrafter"/>
</dbReference>
<reference evidence="10" key="3">
    <citation type="journal article" date="2012" name="PLoS Pathog.">
        <title>Comparative genomics of the apicomplexan parasites Toxoplasma gondii and Neospora caninum: Coccidia differing in host range and transmission strategy.</title>
        <authorList>
            <person name="Reid A.J."/>
            <person name="Vermont S.J."/>
            <person name="Cotton J.A."/>
            <person name="Harris D."/>
            <person name="Hill-Cawthorne G.A."/>
            <person name="Konen-Waisman S."/>
            <person name="Latham S.M."/>
            <person name="Mourier T."/>
            <person name="Norton R."/>
            <person name="Quail M.A."/>
            <person name="Sanders M."/>
            <person name="Shanmugam D."/>
            <person name="Sohal A."/>
            <person name="Wasmuth J.D."/>
            <person name="Brunk B."/>
            <person name="Grigg M.E."/>
            <person name="Howard J.C."/>
            <person name="Parkinson J."/>
            <person name="Roos D.S."/>
            <person name="Trees A.J."/>
            <person name="Berriman M."/>
            <person name="Pain A."/>
            <person name="Wastling J.M."/>
        </authorList>
    </citation>
    <scope>NUCLEOTIDE SEQUENCE [LARGE SCALE GENOMIC DNA]</scope>
    <source>
        <strain evidence="10">Liverpool</strain>
    </source>
</reference>
<keyword evidence="9" id="KW-0238">DNA-binding</keyword>
<reference evidence="9" key="4">
    <citation type="journal article" date="2015" name="PLoS ONE">
        <title>Comprehensive Evaluation of Toxoplasma gondii VEG and Neospora caninum LIV Genomes with Tachyzoite Stage Transcriptome and Proteome Defines Novel Transcript Features.</title>
        <authorList>
            <person name="Ramaprasad A."/>
            <person name="Mourier T."/>
            <person name="Naeem R."/>
            <person name="Malas T.B."/>
            <person name="Moussa E."/>
            <person name="Panigrahi A."/>
            <person name="Vermont S.J."/>
            <person name="Otto T.D."/>
            <person name="Wastling J."/>
            <person name="Pain A."/>
        </authorList>
    </citation>
    <scope>NUCLEOTIDE SEQUENCE</scope>
    <source>
        <strain evidence="9">Liverpool</strain>
    </source>
</reference>
<dbReference type="VEuPathDB" id="ToxoDB:NCLIV_013640"/>
<keyword evidence="10" id="KW-1185">Reference proteome</keyword>
<evidence type="ECO:0000256" key="6">
    <source>
        <dbReference type="SAM" id="MobiDB-lite"/>
    </source>
</evidence>
<dbReference type="GeneID" id="13443880"/>
<dbReference type="InterPro" id="IPR027109">
    <property type="entry name" value="Swc4/Dmap1"/>
</dbReference>
<evidence type="ECO:0000259" key="7">
    <source>
        <dbReference type="SMART" id="SM00717"/>
    </source>
</evidence>
<dbReference type="EMBL" id="LN714479">
    <property type="protein sequence ID" value="CEL65521.1"/>
    <property type="molecule type" value="Genomic_DNA"/>
</dbReference>
<feature type="compositionally biased region" description="Basic and acidic residues" evidence="6">
    <location>
        <begin position="852"/>
        <end position="865"/>
    </location>
</feature>
<feature type="compositionally biased region" description="Polar residues" evidence="6">
    <location>
        <begin position="526"/>
        <end position="540"/>
    </location>
</feature>
<evidence type="ECO:0000313" key="10">
    <source>
        <dbReference type="Proteomes" id="UP000007494"/>
    </source>
</evidence>
<dbReference type="InParanoid" id="F0VD56"/>
<dbReference type="eggNOG" id="KOG2656">
    <property type="taxonomic scope" value="Eukaryota"/>
</dbReference>
<feature type="compositionally biased region" description="Low complexity" evidence="6">
    <location>
        <begin position="651"/>
        <end position="660"/>
    </location>
</feature>
<evidence type="ECO:0000256" key="4">
    <source>
        <dbReference type="ARBA" id="ARBA00023163"/>
    </source>
</evidence>